<dbReference type="PROSITE" id="PS51278">
    <property type="entry name" value="GATASE_TYPE_2"/>
    <property type="match status" value="1"/>
</dbReference>
<comment type="similarity">
    <text evidence="2">Belongs to the asparagine synthetase family.</text>
</comment>
<evidence type="ECO:0000313" key="11">
    <source>
        <dbReference type="Proteomes" id="UP000191154"/>
    </source>
</evidence>
<dbReference type="Pfam" id="PF13537">
    <property type="entry name" value="GATase_7"/>
    <property type="match status" value="1"/>
</dbReference>
<dbReference type="PIRSF" id="PIRSF001589">
    <property type="entry name" value="Asn_synthetase_glu-h"/>
    <property type="match status" value="1"/>
</dbReference>
<evidence type="ECO:0000256" key="2">
    <source>
        <dbReference type="ARBA" id="ARBA00005752"/>
    </source>
</evidence>
<dbReference type="SUPFAM" id="SSF56235">
    <property type="entry name" value="N-terminal nucleophile aminohydrolases (Ntn hydrolases)"/>
    <property type="match status" value="1"/>
</dbReference>
<dbReference type="EC" id="6.3.5.4" evidence="3"/>
<dbReference type="Gene3D" id="3.40.50.620">
    <property type="entry name" value="HUPs"/>
    <property type="match status" value="1"/>
</dbReference>
<dbReference type="Pfam" id="PF00733">
    <property type="entry name" value="Asn_synthase"/>
    <property type="match status" value="1"/>
</dbReference>
<evidence type="ECO:0000256" key="8">
    <source>
        <dbReference type="PIRSR" id="PIRSR001589-2"/>
    </source>
</evidence>
<dbReference type="STRING" id="169679.CSACC_28390"/>
<dbReference type="GO" id="GO:0004066">
    <property type="term" value="F:asparagine synthase (glutamine-hydrolyzing) activity"/>
    <property type="evidence" value="ECO:0007669"/>
    <property type="project" value="UniProtKB-EC"/>
</dbReference>
<evidence type="ECO:0000256" key="1">
    <source>
        <dbReference type="ARBA" id="ARBA00005187"/>
    </source>
</evidence>
<dbReference type="InterPro" id="IPR014729">
    <property type="entry name" value="Rossmann-like_a/b/a_fold"/>
</dbReference>
<evidence type="ECO:0000256" key="6">
    <source>
        <dbReference type="ARBA" id="ARBA00022888"/>
    </source>
</evidence>
<keyword evidence="6" id="KW-0061">Asparagine biosynthesis</keyword>
<name>A0A1S8MYU8_CLOSA</name>
<evidence type="ECO:0000256" key="4">
    <source>
        <dbReference type="ARBA" id="ARBA00022741"/>
    </source>
</evidence>
<dbReference type="Proteomes" id="UP000191154">
    <property type="component" value="Unassembled WGS sequence"/>
</dbReference>
<reference evidence="10 11" key="1">
    <citation type="submission" date="2016-05" db="EMBL/GenBank/DDBJ databases">
        <title>Microbial solvent formation.</title>
        <authorList>
            <person name="Poehlein A."/>
            <person name="Montoya Solano J.D."/>
            <person name="Flitsch S."/>
            <person name="Krabben P."/>
            <person name="Duerre P."/>
            <person name="Daniel R."/>
        </authorList>
    </citation>
    <scope>NUCLEOTIDE SEQUENCE [LARGE SCALE GENOMIC DNA]</scope>
    <source>
        <strain evidence="10 11">L1-8</strain>
    </source>
</reference>
<evidence type="ECO:0000256" key="3">
    <source>
        <dbReference type="ARBA" id="ARBA00012737"/>
    </source>
</evidence>
<sequence>MSGAICGMINTNGESVSIVTGENMMESFKMYKLDIQKTLNKNNMFMGCGLLEITNESKNEVLPFWDKDKGLIITADASIYNKKELCCLLNIEYDKEMSITDSQIILLSYEKWNEECPKYLVGDFAFVIYDEKEEKLLCVKDHMGSRSLYYSYENNIFSFSTIIEPLKNNKKLNQRWICDFLALKSVVHQFEPEETIYNNIYQVLPATAIIIKDNKLTKYKYWNPLINNKGLKLKSDNDYIEEFKKVFFEAVNSRIDSDKEISIMLSGGLDSTSVACVAASILKNKREKLISYTSIPMDGYNDDTSKYRFADESEYVNSLKDTIDNLEINYCKSENKDSVSDIKKFTKILEQPYKTFQNIFWVNEIMQKVEKRNSKVLLTGQYGNFSISYGDFLVHIKTLLGRGHLCKVVKEVSECSKLYNQSPITTSKYIIRAFREYKNTRKSLSIQDKYENSPLKMELISKWNIDTRIEKSKYGLINLKCKNIKELRQYFLDPVMLTQIGNIESKMSLAHGIVQRDPTKDKRVVEFCLSLPIGQFVRNGQERLLIKRAMKGILPDKIRLNSFTKGLQSADWIQRLLPKQKYICDKLEEVIKDEESRKYLDIEKLKKQLEHLKVNSIDNNIIDMRIIIVSLTLYEYLNNKAI</sequence>
<accession>A0A1S8MYU8</accession>
<comment type="caution">
    <text evidence="10">The sequence shown here is derived from an EMBL/GenBank/DDBJ whole genome shotgun (WGS) entry which is preliminary data.</text>
</comment>
<dbReference type="SUPFAM" id="SSF52402">
    <property type="entry name" value="Adenine nucleotide alpha hydrolases-like"/>
    <property type="match status" value="1"/>
</dbReference>
<keyword evidence="4 8" id="KW-0547">Nucleotide-binding</keyword>
<comment type="pathway">
    <text evidence="1">Amino-acid biosynthesis; L-asparagine biosynthesis; L-asparagine from L-aspartate (L-Gln route): step 1/1.</text>
</comment>
<protein>
    <recommendedName>
        <fullName evidence="3">asparagine synthase (glutamine-hydrolyzing)</fullName>
        <ecNumber evidence="3">6.3.5.4</ecNumber>
    </recommendedName>
</protein>
<organism evidence="10 11">
    <name type="scientific">Clostridium saccharobutylicum</name>
    <dbReference type="NCBI Taxonomy" id="169679"/>
    <lineage>
        <taxon>Bacteria</taxon>
        <taxon>Bacillati</taxon>
        <taxon>Bacillota</taxon>
        <taxon>Clostridia</taxon>
        <taxon>Eubacteriales</taxon>
        <taxon>Clostridiaceae</taxon>
        <taxon>Clostridium</taxon>
    </lineage>
</organism>
<keyword evidence="10" id="KW-0436">Ligase</keyword>
<gene>
    <name evidence="10" type="primary">asnO_2</name>
    <name evidence="10" type="ORF">CLOSAC_36250</name>
</gene>
<dbReference type="GO" id="GO:0005524">
    <property type="term" value="F:ATP binding"/>
    <property type="evidence" value="ECO:0007669"/>
    <property type="project" value="UniProtKB-KW"/>
</dbReference>
<dbReference type="EMBL" id="LZYZ01000007">
    <property type="protein sequence ID" value="OOM09344.1"/>
    <property type="molecule type" value="Genomic_DNA"/>
</dbReference>
<feature type="binding site" evidence="8">
    <location>
        <position position="295"/>
    </location>
    <ligand>
        <name>ATP</name>
        <dbReference type="ChEBI" id="CHEBI:30616"/>
    </ligand>
</feature>
<dbReference type="InterPro" id="IPR051786">
    <property type="entry name" value="ASN_synthetase/amidase"/>
</dbReference>
<dbReference type="InterPro" id="IPR017932">
    <property type="entry name" value="GATase_2_dom"/>
</dbReference>
<evidence type="ECO:0000256" key="5">
    <source>
        <dbReference type="ARBA" id="ARBA00022840"/>
    </source>
</evidence>
<proteinExistence type="inferred from homology"/>
<feature type="binding site" evidence="8">
    <location>
        <position position="101"/>
    </location>
    <ligand>
        <name>L-glutamine</name>
        <dbReference type="ChEBI" id="CHEBI:58359"/>
    </ligand>
</feature>
<dbReference type="InterPro" id="IPR029055">
    <property type="entry name" value="Ntn_hydrolases_N"/>
</dbReference>
<evidence type="ECO:0000259" key="9">
    <source>
        <dbReference type="PROSITE" id="PS51278"/>
    </source>
</evidence>
<comment type="catalytic activity">
    <reaction evidence="7">
        <text>L-aspartate + L-glutamine + ATP + H2O = L-asparagine + L-glutamate + AMP + diphosphate + H(+)</text>
        <dbReference type="Rhea" id="RHEA:12228"/>
        <dbReference type="ChEBI" id="CHEBI:15377"/>
        <dbReference type="ChEBI" id="CHEBI:15378"/>
        <dbReference type="ChEBI" id="CHEBI:29985"/>
        <dbReference type="ChEBI" id="CHEBI:29991"/>
        <dbReference type="ChEBI" id="CHEBI:30616"/>
        <dbReference type="ChEBI" id="CHEBI:33019"/>
        <dbReference type="ChEBI" id="CHEBI:58048"/>
        <dbReference type="ChEBI" id="CHEBI:58359"/>
        <dbReference type="ChEBI" id="CHEBI:456215"/>
        <dbReference type="EC" id="6.3.5.4"/>
    </reaction>
</comment>
<dbReference type="GO" id="GO:0006529">
    <property type="term" value="P:asparagine biosynthetic process"/>
    <property type="evidence" value="ECO:0007669"/>
    <property type="project" value="UniProtKB-KW"/>
</dbReference>
<dbReference type="RefSeq" id="WP_077866654.1">
    <property type="nucleotide sequence ID" value="NZ_LZYZ01000007.1"/>
</dbReference>
<dbReference type="PANTHER" id="PTHR43284:SF1">
    <property type="entry name" value="ASPARAGINE SYNTHETASE"/>
    <property type="match status" value="1"/>
</dbReference>
<evidence type="ECO:0000313" key="10">
    <source>
        <dbReference type="EMBL" id="OOM09344.1"/>
    </source>
</evidence>
<dbReference type="InterPro" id="IPR001962">
    <property type="entry name" value="Asn_synthase"/>
</dbReference>
<dbReference type="PANTHER" id="PTHR43284">
    <property type="entry name" value="ASPARAGINE SYNTHETASE (GLUTAMINE-HYDROLYZING)"/>
    <property type="match status" value="1"/>
</dbReference>
<keyword evidence="5 8" id="KW-0067">ATP-binding</keyword>
<evidence type="ECO:0000256" key="7">
    <source>
        <dbReference type="ARBA" id="ARBA00048741"/>
    </source>
</evidence>
<dbReference type="InterPro" id="IPR006426">
    <property type="entry name" value="Asn_synth_AEB"/>
</dbReference>
<keyword evidence="6" id="KW-0028">Amino-acid biosynthesis</keyword>
<dbReference type="AlphaFoldDB" id="A0A1S8MYU8"/>
<dbReference type="Gene3D" id="3.60.20.10">
    <property type="entry name" value="Glutamine Phosphoribosylpyrophosphate, subunit 1, domain 1"/>
    <property type="match status" value="1"/>
</dbReference>
<feature type="domain" description="Glutamine amidotransferase type-2" evidence="9">
    <location>
        <begin position="6"/>
        <end position="214"/>
    </location>
</feature>